<comment type="caution">
    <text evidence="1">The sequence shown here is derived from an EMBL/GenBank/DDBJ whole genome shotgun (WGS) entry which is preliminary data.</text>
</comment>
<sequence length="364" mass="42720">MLIKAIFVVISISSAISRHADLRDYYFNSRRVNKLIADRAKVLEVNLPKNREYLDGIAHYKKRDLSSKDVEKVTAIENDFRRLIAMRGVKYVYKRNMHWRTWRKVKIDNGVTKIVSYKCNNNLRKNTTGCDNCGSWTLEESPPCPVEIYSIIDDSWICVHDYLQPLEDFNDNCPSMIKFTDLPPTCDNPTDTIYRFTTDFDAAGKHNNIICEGKYYCEVLTTYLISKTSISFRIINSENNILYSKIMKKNNINYMCVKDCGHYDPRTKTVTKIDKPMKLSLLSSRKNKRDLIGQKESEIIMDNQLSMPNDDHVQELFHINAPSKKVNTKKMEFLLFHKFPKTTTESNCKKIKQDEEFYEEYYYN</sequence>
<evidence type="ECO:0000313" key="1">
    <source>
        <dbReference type="EMBL" id="CAB3259945.1"/>
    </source>
</evidence>
<gene>
    <name evidence="1" type="ORF">APLA_LOCUS17167</name>
</gene>
<dbReference type="AlphaFoldDB" id="A0A8S1BKC6"/>
<keyword evidence="2" id="KW-1185">Reference proteome</keyword>
<proteinExistence type="predicted"/>
<accession>A0A8S1BKC6</accession>
<protein>
    <submittedName>
        <fullName evidence="1">Uncharacterized protein</fullName>
    </submittedName>
</protein>
<dbReference type="EMBL" id="CADEBC010000658">
    <property type="protein sequence ID" value="CAB3259945.1"/>
    <property type="molecule type" value="Genomic_DNA"/>
</dbReference>
<organism evidence="1 2">
    <name type="scientific">Arctia plantaginis</name>
    <name type="common">Wood tiger moth</name>
    <name type="synonym">Phalaena plantaginis</name>
    <dbReference type="NCBI Taxonomy" id="874455"/>
    <lineage>
        <taxon>Eukaryota</taxon>
        <taxon>Metazoa</taxon>
        <taxon>Ecdysozoa</taxon>
        <taxon>Arthropoda</taxon>
        <taxon>Hexapoda</taxon>
        <taxon>Insecta</taxon>
        <taxon>Pterygota</taxon>
        <taxon>Neoptera</taxon>
        <taxon>Endopterygota</taxon>
        <taxon>Lepidoptera</taxon>
        <taxon>Glossata</taxon>
        <taxon>Ditrysia</taxon>
        <taxon>Noctuoidea</taxon>
        <taxon>Erebidae</taxon>
        <taxon>Arctiinae</taxon>
        <taxon>Arctia</taxon>
    </lineage>
</organism>
<name>A0A8S1BKC6_ARCPL</name>
<reference evidence="1 2" key="1">
    <citation type="submission" date="2020-04" db="EMBL/GenBank/DDBJ databases">
        <authorList>
            <person name="Wallbank WR R."/>
            <person name="Pardo Diaz C."/>
            <person name="Kozak K."/>
            <person name="Martin S."/>
            <person name="Jiggins C."/>
            <person name="Moest M."/>
            <person name="Warren A I."/>
            <person name="Byers J.R.P. K."/>
            <person name="Montejo-Kovacevich G."/>
            <person name="Yen C E."/>
        </authorList>
    </citation>
    <scope>NUCLEOTIDE SEQUENCE [LARGE SCALE GENOMIC DNA]</scope>
</reference>
<dbReference type="Proteomes" id="UP000494106">
    <property type="component" value="Unassembled WGS sequence"/>
</dbReference>
<evidence type="ECO:0000313" key="2">
    <source>
        <dbReference type="Proteomes" id="UP000494106"/>
    </source>
</evidence>
<dbReference type="OrthoDB" id="7270138at2759"/>